<dbReference type="PROSITE" id="PS51480">
    <property type="entry name" value="DHAL"/>
    <property type="match status" value="1"/>
</dbReference>
<proteinExistence type="predicted"/>
<organism evidence="9 10">
    <name type="scientific">Naumannella cuiyingiana</name>
    <dbReference type="NCBI Taxonomy" id="1347891"/>
    <lineage>
        <taxon>Bacteria</taxon>
        <taxon>Bacillati</taxon>
        <taxon>Actinomycetota</taxon>
        <taxon>Actinomycetes</taxon>
        <taxon>Propionibacteriales</taxon>
        <taxon>Propionibacteriaceae</taxon>
        <taxon>Naumannella</taxon>
    </lineage>
</organism>
<keyword evidence="1 9" id="KW-0808">Transferase</keyword>
<dbReference type="Gene3D" id="3.30.1180.20">
    <property type="entry name" value="Dihydroxyacetone kinase, domain 2"/>
    <property type="match status" value="1"/>
</dbReference>
<comment type="caution">
    <text evidence="9">The sequence shown here is derived from an EMBL/GenBank/DDBJ whole genome shotgun (WGS) entry which is preliminary data.</text>
</comment>
<protein>
    <submittedName>
        <fullName evidence="9">Dihydroxyacetone kinase</fullName>
        <ecNumber evidence="9">2.7.1.29</ecNumber>
    </submittedName>
</protein>
<dbReference type="Gene3D" id="1.25.40.340">
    <property type="match status" value="1"/>
</dbReference>
<dbReference type="GO" id="GO:0005524">
    <property type="term" value="F:ATP binding"/>
    <property type="evidence" value="ECO:0007669"/>
    <property type="project" value="UniProtKB-KW"/>
</dbReference>
<dbReference type="SUPFAM" id="SSF101473">
    <property type="entry name" value="DhaL-like"/>
    <property type="match status" value="1"/>
</dbReference>
<reference evidence="9 10" key="1">
    <citation type="submission" date="2020-07" db="EMBL/GenBank/DDBJ databases">
        <title>Sequencing the genomes of 1000 actinobacteria strains.</title>
        <authorList>
            <person name="Klenk H.-P."/>
        </authorList>
    </citation>
    <scope>NUCLEOTIDE SEQUENCE [LARGE SCALE GENOMIC DNA]</scope>
    <source>
        <strain evidence="9 10">DSM 103164</strain>
    </source>
</reference>
<dbReference type="Gene3D" id="3.40.50.10440">
    <property type="entry name" value="Dihydroxyacetone kinase, domain 1"/>
    <property type="match status" value="1"/>
</dbReference>
<keyword evidence="10" id="KW-1185">Reference proteome</keyword>
<name>A0A7Z0IL85_9ACTN</name>
<keyword evidence="5" id="KW-0175">Coiled coil</keyword>
<dbReference type="GO" id="GO:0005829">
    <property type="term" value="C:cytosol"/>
    <property type="evidence" value="ECO:0007669"/>
    <property type="project" value="TreeGrafter"/>
</dbReference>
<feature type="domain" description="DhaL" evidence="7">
    <location>
        <begin position="362"/>
        <end position="561"/>
    </location>
</feature>
<keyword evidence="4" id="KW-0067">ATP-binding</keyword>
<dbReference type="Pfam" id="PF02733">
    <property type="entry name" value="Dak1"/>
    <property type="match status" value="1"/>
</dbReference>
<evidence type="ECO:0000256" key="4">
    <source>
        <dbReference type="ARBA" id="ARBA00022840"/>
    </source>
</evidence>
<evidence type="ECO:0000256" key="1">
    <source>
        <dbReference type="ARBA" id="ARBA00022679"/>
    </source>
</evidence>
<dbReference type="Proteomes" id="UP000527616">
    <property type="component" value="Unassembled WGS sequence"/>
</dbReference>
<feature type="region of interest" description="Disordered" evidence="6">
    <location>
        <begin position="525"/>
        <end position="548"/>
    </location>
</feature>
<dbReference type="EC" id="2.7.1.29" evidence="9"/>
<evidence type="ECO:0000259" key="8">
    <source>
        <dbReference type="PROSITE" id="PS51481"/>
    </source>
</evidence>
<feature type="domain" description="DhaK" evidence="8">
    <location>
        <begin position="7"/>
        <end position="327"/>
    </location>
</feature>
<dbReference type="GO" id="GO:0019563">
    <property type="term" value="P:glycerol catabolic process"/>
    <property type="evidence" value="ECO:0007669"/>
    <property type="project" value="TreeGrafter"/>
</dbReference>
<dbReference type="NCBIfam" id="NF011049">
    <property type="entry name" value="PRK14479.1"/>
    <property type="match status" value="1"/>
</dbReference>
<dbReference type="Pfam" id="PF02734">
    <property type="entry name" value="Dak2"/>
    <property type="match status" value="1"/>
</dbReference>
<dbReference type="SMART" id="SM01120">
    <property type="entry name" value="Dak2"/>
    <property type="match status" value="1"/>
</dbReference>
<dbReference type="FunFam" id="3.40.50.10440:FF:000003">
    <property type="entry name" value="Homodimeric dihydroxyacetone kinase"/>
    <property type="match status" value="1"/>
</dbReference>
<gene>
    <name evidence="9" type="ORF">GGQ54_001817</name>
</gene>
<dbReference type="AlphaFoldDB" id="A0A7Z0IL85"/>
<dbReference type="FunFam" id="1.25.40.340:FF:000002">
    <property type="entry name" value="Dihydroxyacetone kinase, L subunit"/>
    <property type="match status" value="1"/>
</dbReference>
<evidence type="ECO:0000259" key="7">
    <source>
        <dbReference type="PROSITE" id="PS51480"/>
    </source>
</evidence>
<feature type="coiled-coil region" evidence="5">
    <location>
        <begin position="361"/>
        <end position="388"/>
    </location>
</feature>
<evidence type="ECO:0000256" key="6">
    <source>
        <dbReference type="SAM" id="MobiDB-lite"/>
    </source>
</evidence>
<dbReference type="PANTHER" id="PTHR28629">
    <property type="entry name" value="TRIOKINASE/FMN CYCLASE"/>
    <property type="match status" value="1"/>
</dbReference>
<evidence type="ECO:0000313" key="9">
    <source>
        <dbReference type="EMBL" id="NYI71257.1"/>
    </source>
</evidence>
<dbReference type="GO" id="GO:0004371">
    <property type="term" value="F:glycerone kinase activity"/>
    <property type="evidence" value="ECO:0007669"/>
    <property type="project" value="UniProtKB-EC"/>
</dbReference>
<dbReference type="InterPro" id="IPR004006">
    <property type="entry name" value="DhaK_dom"/>
</dbReference>
<dbReference type="PANTHER" id="PTHR28629:SF4">
    <property type="entry name" value="TRIOKINASE_FMN CYCLASE"/>
    <property type="match status" value="1"/>
</dbReference>
<feature type="region of interest" description="Disordered" evidence="6">
    <location>
        <begin position="328"/>
        <end position="352"/>
    </location>
</feature>
<dbReference type="InterPro" id="IPR004007">
    <property type="entry name" value="DhaL_dom"/>
</dbReference>
<sequence>MSQLLNDPADFAAQAVAGFADAHPHLVRPVPGGVVRCGATPPGQVAVITGGGSGHYPAFAGWVGPGLAHGAVCGNIFASPSAEEVADVVRAADSGAGALLCFGNYAGDVLNFGLAGELLRAEGSDTAIVAVTDDIASAPPAEEARRRGIAGDLAVIKIAAAAAAAGADLDGVAAAARAANARTFTIGAAFSGCTLPGAAEPLFTVADGTVALGLGIHGEPGLEELPTPSADELVALMWDRLAAERPADADGRVVIMVNGLGATTHEELFVAARALGSPLAAAGLTVRDLVVGEQCTSLDMSGFSITVLWLDDELEAGWFAPCTSAAFTRSGESHPDHGPSARPVPTRPAIERGGQESRALAARLLDALRDAERALADAESRLGELDAVAGDGDHGIGMRRGVRAALTAAEDAADAGAGAQTLARLAAAGWAREAGGTSGALWGAMLGAAAARLDDEAGADPGALDAAVAAAADALGRIGGARPGDKTMLDAVVPFAEAFAAATGTPRGRWNAAADAARDAAAATSDLVARRGRSRTHGERSVGTPDPGAVSFALVVATLAPHLPGEPTSSDDSEEQQ</sequence>
<dbReference type="RefSeq" id="WP_179445105.1">
    <property type="nucleotide sequence ID" value="NZ_JACBZS010000001.1"/>
</dbReference>
<dbReference type="InterPro" id="IPR050861">
    <property type="entry name" value="Dihydroxyacetone_Kinase"/>
</dbReference>
<dbReference type="SUPFAM" id="SSF82549">
    <property type="entry name" value="DAK1/DegV-like"/>
    <property type="match status" value="1"/>
</dbReference>
<evidence type="ECO:0000256" key="5">
    <source>
        <dbReference type="SAM" id="Coils"/>
    </source>
</evidence>
<keyword evidence="2" id="KW-0547">Nucleotide-binding</keyword>
<evidence type="ECO:0000313" key="10">
    <source>
        <dbReference type="Proteomes" id="UP000527616"/>
    </source>
</evidence>
<dbReference type="EMBL" id="JACBZS010000001">
    <property type="protein sequence ID" value="NYI71257.1"/>
    <property type="molecule type" value="Genomic_DNA"/>
</dbReference>
<accession>A0A7Z0IL85</accession>
<evidence type="ECO:0000256" key="2">
    <source>
        <dbReference type="ARBA" id="ARBA00022741"/>
    </source>
</evidence>
<dbReference type="InterPro" id="IPR036117">
    <property type="entry name" value="DhaL_dom_sf"/>
</dbReference>
<dbReference type="GO" id="GO:0006796">
    <property type="term" value="P:phosphate-containing compound metabolic process"/>
    <property type="evidence" value="ECO:0007669"/>
    <property type="project" value="UniProtKB-ARBA"/>
</dbReference>
<evidence type="ECO:0000256" key="3">
    <source>
        <dbReference type="ARBA" id="ARBA00022777"/>
    </source>
</evidence>
<dbReference type="PROSITE" id="PS51481">
    <property type="entry name" value="DHAK"/>
    <property type="match status" value="1"/>
</dbReference>
<keyword evidence="3 9" id="KW-0418">Kinase</keyword>